<reference evidence="2" key="1">
    <citation type="journal article" date="2005" name="Nature">
        <title>The map-based sequence of the rice genome.</title>
        <authorList>
            <consortium name="International rice genome sequencing project (IRGSP)"/>
            <person name="Matsumoto T."/>
            <person name="Wu J."/>
            <person name="Kanamori H."/>
            <person name="Katayose Y."/>
            <person name="Fujisawa M."/>
            <person name="Namiki N."/>
            <person name="Mizuno H."/>
            <person name="Yamamoto K."/>
            <person name="Antonio B.A."/>
            <person name="Baba T."/>
            <person name="Sakata K."/>
            <person name="Nagamura Y."/>
            <person name="Aoki H."/>
            <person name="Arikawa K."/>
            <person name="Arita K."/>
            <person name="Bito T."/>
            <person name="Chiden Y."/>
            <person name="Fujitsuka N."/>
            <person name="Fukunaka R."/>
            <person name="Hamada M."/>
            <person name="Harada C."/>
            <person name="Hayashi A."/>
            <person name="Hijishita S."/>
            <person name="Honda M."/>
            <person name="Hosokawa S."/>
            <person name="Ichikawa Y."/>
            <person name="Idonuma A."/>
            <person name="Iijima M."/>
            <person name="Ikeda M."/>
            <person name="Ikeno M."/>
            <person name="Ito K."/>
            <person name="Ito S."/>
            <person name="Ito T."/>
            <person name="Ito Y."/>
            <person name="Ito Y."/>
            <person name="Iwabuchi A."/>
            <person name="Kamiya K."/>
            <person name="Karasawa W."/>
            <person name="Kurita K."/>
            <person name="Katagiri S."/>
            <person name="Kikuta A."/>
            <person name="Kobayashi H."/>
            <person name="Kobayashi N."/>
            <person name="Machita K."/>
            <person name="Maehara T."/>
            <person name="Masukawa M."/>
            <person name="Mizubayashi T."/>
            <person name="Mukai Y."/>
            <person name="Nagasaki H."/>
            <person name="Nagata Y."/>
            <person name="Naito S."/>
            <person name="Nakashima M."/>
            <person name="Nakama Y."/>
            <person name="Nakamichi Y."/>
            <person name="Nakamura M."/>
            <person name="Meguro A."/>
            <person name="Negishi M."/>
            <person name="Ohta I."/>
            <person name="Ohta T."/>
            <person name="Okamoto M."/>
            <person name="Ono N."/>
            <person name="Saji S."/>
            <person name="Sakaguchi M."/>
            <person name="Sakai K."/>
            <person name="Shibata M."/>
            <person name="Shimokawa T."/>
            <person name="Song J."/>
            <person name="Takazaki Y."/>
            <person name="Terasawa K."/>
            <person name="Tsugane M."/>
            <person name="Tsuji K."/>
            <person name="Ueda S."/>
            <person name="Waki K."/>
            <person name="Yamagata H."/>
            <person name="Yamamoto M."/>
            <person name="Yamamoto S."/>
            <person name="Yamane H."/>
            <person name="Yoshiki S."/>
            <person name="Yoshihara R."/>
            <person name="Yukawa K."/>
            <person name="Zhong H."/>
            <person name="Yano M."/>
            <person name="Yuan Q."/>
            <person name="Ouyang S."/>
            <person name="Liu J."/>
            <person name="Jones K.M."/>
            <person name="Gansberger K."/>
            <person name="Moffat K."/>
            <person name="Hill J."/>
            <person name="Bera J."/>
            <person name="Fadrosh D."/>
            <person name="Jin S."/>
            <person name="Johri S."/>
            <person name="Kim M."/>
            <person name="Overton L."/>
            <person name="Reardon M."/>
            <person name="Tsitrin T."/>
            <person name="Vuong H."/>
            <person name="Weaver B."/>
            <person name="Ciecko A."/>
            <person name="Tallon L."/>
            <person name="Jackson J."/>
            <person name="Pai G."/>
            <person name="Aken S.V."/>
            <person name="Utterback T."/>
            <person name="Reidmuller S."/>
            <person name="Feldblyum T."/>
            <person name="Hsiao J."/>
            <person name="Zismann V."/>
            <person name="Iobst S."/>
            <person name="de Vazeille A.R."/>
            <person name="Buell C.R."/>
            <person name="Ying K."/>
            <person name="Li Y."/>
            <person name="Lu T."/>
            <person name="Huang Y."/>
            <person name="Zhao Q."/>
            <person name="Feng Q."/>
            <person name="Zhang L."/>
            <person name="Zhu J."/>
            <person name="Weng Q."/>
            <person name="Mu J."/>
            <person name="Lu Y."/>
            <person name="Fan D."/>
            <person name="Liu Y."/>
            <person name="Guan J."/>
            <person name="Zhang Y."/>
            <person name="Yu S."/>
            <person name="Liu X."/>
            <person name="Zhang Y."/>
            <person name="Hong G."/>
            <person name="Han B."/>
            <person name="Choisne N."/>
            <person name="Demange N."/>
            <person name="Orjeda G."/>
            <person name="Samain S."/>
            <person name="Cattolico L."/>
            <person name="Pelletier E."/>
            <person name="Couloux A."/>
            <person name="Segurens B."/>
            <person name="Wincker P."/>
            <person name="D'Hont A."/>
            <person name="Scarpelli C."/>
            <person name="Weissenbach J."/>
            <person name="Salanoubat M."/>
            <person name="Quetier F."/>
            <person name="Yu Y."/>
            <person name="Kim H.R."/>
            <person name="Rambo T."/>
            <person name="Currie J."/>
            <person name="Collura K."/>
            <person name="Luo M."/>
            <person name="Yang T."/>
            <person name="Ammiraju J.S.S."/>
            <person name="Engler F."/>
            <person name="Soderlund C."/>
            <person name="Wing R.A."/>
            <person name="Palmer L.E."/>
            <person name="de la Bastide M."/>
            <person name="Spiegel L."/>
            <person name="Nascimento L."/>
            <person name="Zutavern T."/>
            <person name="O'Shaughnessy A."/>
            <person name="Dike S."/>
            <person name="Dedhia N."/>
            <person name="Preston R."/>
            <person name="Balija V."/>
            <person name="McCombie W.R."/>
            <person name="Chow T."/>
            <person name="Chen H."/>
            <person name="Chung M."/>
            <person name="Chen C."/>
            <person name="Shaw J."/>
            <person name="Wu H."/>
            <person name="Hsiao K."/>
            <person name="Chao Y."/>
            <person name="Chu M."/>
            <person name="Cheng C."/>
            <person name="Hour A."/>
            <person name="Lee P."/>
            <person name="Lin S."/>
            <person name="Lin Y."/>
            <person name="Liou J."/>
            <person name="Liu S."/>
            <person name="Hsing Y."/>
            <person name="Raghuvanshi S."/>
            <person name="Mohanty A."/>
            <person name="Bharti A.K."/>
            <person name="Gaur A."/>
            <person name="Gupta V."/>
            <person name="Kumar D."/>
            <person name="Ravi V."/>
            <person name="Vij S."/>
            <person name="Kapur A."/>
            <person name="Khurana P."/>
            <person name="Khurana P."/>
            <person name="Khurana J.P."/>
            <person name="Tyagi A.K."/>
            <person name="Gaikwad K."/>
            <person name="Singh A."/>
            <person name="Dalal V."/>
            <person name="Srivastava S."/>
            <person name="Dixit A."/>
            <person name="Pal A.K."/>
            <person name="Ghazi I.A."/>
            <person name="Yadav M."/>
            <person name="Pandit A."/>
            <person name="Bhargava A."/>
            <person name="Sureshbabu K."/>
            <person name="Batra K."/>
            <person name="Sharma T.R."/>
            <person name="Mohapatra T."/>
            <person name="Singh N.K."/>
            <person name="Messing J."/>
            <person name="Nelson A.B."/>
            <person name="Fuks G."/>
            <person name="Kavchok S."/>
            <person name="Keizer G."/>
            <person name="Linton E."/>
            <person name="Llaca V."/>
            <person name="Song R."/>
            <person name="Tanyolac B."/>
            <person name="Young S."/>
            <person name="Ho-Il K."/>
            <person name="Hahn J.H."/>
            <person name="Sangsakoo G."/>
            <person name="Vanavichit A."/>
            <person name="de Mattos Luiz.A.T."/>
            <person name="Zimmer P.D."/>
            <person name="Malone G."/>
            <person name="Dellagostin O."/>
            <person name="de Oliveira A.C."/>
            <person name="Bevan M."/>
            <person name="Bancroft I."/>
            <person name="Minx P."/>
            <person name="Cordum H."/>
            <person name="Wilson R."/>
            <person name="Cheng Z."/>
            <person name="Jin W."/>
            <person name="Jiang J."/>
            <person name="Leong S.A."/>
            <person name="Iwama H."/>
            <person name="Gojobori T."/>
            <person name="Itoh T."/>
            <person name="Niimura Y."/>
            <person name="Fujii Y."/>
            <person name="Habara T."/>
            <person name="Sakai H."/>
            <person name="Sato Y."/>
            <person name="Wilson G."/>
            <person name="Kumar K."/>
            <person name="McCouch S."/>
            <person name="Juretic N."/>
            <person name="Hoen D."/>
            <person name="Wright S."/>
            <person name="Bruskiewich R."/>
            <person name="Bureau T."/>
            <person name="Miyao A."/>
            <person name="Hirochika H."/>
            <person name="Nishikawa T."/>
            <person name="Kadowaki K."/>
            <person name="Sugiura M."/>
            <person name="Burr B."/>
            <person name="Sasaki T."/>
        </authorList>
    </citation>
    <scope>NUCLEOTIDE SEQUENCE [LARGE SCALE GENOMIC DNA]</scope>
    <source>
        <strain evidence="2">cv. Nipponbare</strain>
    </source>
</reference>
<accession>A0A0P0WMV3</accession>
<gene>
    <name evidence="1" type="ordered locus">Os05g0426966</name>
    <name evidence="1" type="ORF">OSNPB_050426966</name>
</gene>
<organism evidence="1 2">
    <name type="scientific">Oryza sativa subsp. japonica</name>
    <name type="common">Rice</name>
    <dbReference type="NCBI Taxonomy" id="39947"/>
    <lineage>
        <taxon>Eukaryota</taxon>
        <taxon>Viridiplantae</taxon>
        <taxon>Streptophyta</taxon>
        <taxon>Embryophyta</taxon>
        <taxon>Tracheophyta</taxon>
        <taxon>Spermatophyta</taxon>
        <taxon>Magnoliopsida</taxon>
        <taxon>Liliopsida</taxon>
        <taxon>Poales</taxon>
        <taxon>Poaceae</taxon>
        <taxon>BOP clade</taxon>
        <taxon>Oryzoideae</taxon>
        <taxon>Oryzeae</taxon>
        <taxon>Oryzinae</taxon>
        <taxon>Oryza</taxon>
        <taxon>Oryza sativa</taxon>
    </lineage>
</organism>
<protein>
    <submittedName>
        <fullName evidence="1">Os05g0426966 protein</fullName>
    </submittedName>
</protein>
<evidence type="ECO:0000313" key="1">
    <source>
        <dbReference type="EMBL" id="BAS94123.1"/>
    </source>
</evidence>
<dbReference type="AlphaFoldDB" id="A0A0P0WMV3"/>
<proteinExistence type="predicted"/>
<reference evidence="1 2" key="3">
    <citation type="journal article" date="2013" name="Rice">
        <title>Improvement of the Oryza sativa Nipponbare reference genome using next generation sequence and optical map data.</title>
        <authorList>
            <person name="Kawahara Y."/>
            <person name="de la Bastide M."/>
            <person name="Hamilton J.P."/>
            <person name="Kanamori H."/>
            <person name="McCombie W.R."/>
            <person name="Ouyang S."/>
            <person name="Schwartz D.C."/>
            <person name="Tanaka T."/>
            <person name="Wu J."/>
            <person name="Zhou S."/>
            <person name="Childs K.L."/>
            <person name="Davidson R.M."/>
            <person name="Lin H."/>
            <person name="Quesada-Ocampo L."/>
            <person name="Vaillancourt B."/>
            <person name="Sakai H."/>
            <person name="Lee S.S."/>
            <person name="Kim J."/>
            <person name="Numa H."/>
            <person name="Itoh T."/>
            <person name="Buell C.R."/>
            <person name="Matsumoto T."/>
        </authorList>
    </citation>
    <scope>NUCLEOTIDE SEQUENCE [LARGE SCALE GENOMIC DNA]</scope>
    <source>
        <strain evidence="2">cv. Nipponbare</strain>
    </source>
</reference>
<sequence length="97" mass="10868">MRAVMAMGYSGLSLWKCEMGLMPMPSIAGRPESMESWVFVRHFLHPWAPPLSPVGSLRWPRSSQFVKLGSAQLSSPIGLLWERLGQLLEAQNNVSWA</sequence>
<dbReference type="EMBL" id="AP014961">
    <property type="protein sequence ID" value="BAS94123.1"/>
    <property type="molecule type" value="Genomic_DNA"/>
</dbReference>
<dbReference type="InParanoid" id="A0A0P0WMV3"/>
<dbReference type="PaxDb" id="39947-A0A0P0WMV3"/>
<name>A0A0P0WMV3_ORYSJ</name>
<keyword evidence="2" id="KW-1185">Reference proteome</keyword>
<evidence type="ECO:0000313" key="2">
    <source>
        <dbReference type="Proteomes" id="UP000059680"/>
    </source>
</evidence>
<dbReference type="Proteomes" id="UP000059680">
    <property type="component" value="Chromosome 5"/>
</dbReference>
<reference evidence="1 2" key="2">
    <citation type="journal article" date="2013" name="Plant Cell Physiol.">
        <title>Rice Annotation Project Database (RAP-DB): an integrative and interactive database for rice genomics.</title>
        <authorList>
            <person name="Sakai H."/>
            <person name="Lee S.S."/>
            <person name="Tanaka T."/>
            <person name="Numa H."/>
            <person name="Kim J."/>
            <person name="Kawahara Y."/>
            <person name="Wakimoto H."/>
            <person name="Yang C.C."/>
            <person name="Iwamoto M."/>
            <person name="Abe T."/>
            <person name="Yamada Y."/>
            <person name="Muto A."/>
            <person name="Inokuchi H."/>
            <person name="Ikemura T."/>
            <person name="Matsumoto T."/>
            <person name="Sasaki T."/>
            <person name="Itoh T."/>
        </authorList>
    </citation>
    <scope>NUCLEOTIDE SEQUENCE [LARGE SCALE GENOMIC DNA]</scope>
    <source>
        <strain evidence="2">cv. Nipponbare</strain>
    </source>
</reference>